<feature type="short sequence motif" description="'HIGH' region" evidence="10">
    <location>
        <begin position="14"/>
        <end position="24"/>
    </location>
</feature>
<sequence length="468" mass="52319">MTDTTSTIVTRFAPSPTGHLHLGGARTALFSWLMARHAGGRFHLRIEDTDKARSSNEITAAILEALAWLGIAWDDEPVHQSLREDAHNRCIDRLLEEGKAYWCECTPEEVEAMREKARAEGKKPKYDLTCREKNLGPGPNRVVRFKTPLTGKIAYTDLVKGTIAVDNAELDDMILRRTDGSPTYNLAVVVDDHDMGVTHVLRGEDHVNNTLRQIHLYEALGFDVPAFAHVPLIHGPDKKKLSKRHGAKNILEYRNEGILPEALVNYLARLGWSHGDQEIFSRDELVAMFEASGLSTSAAAFDPEKLLWLNSHYIKESPVSRLADLLAEQFAARGITDCDRAVLEKIVPQYQPRAKTMAEMADEAAVFLIDDTDVEYEEKAVRKVLTDEAKARLAEIRELLAGLEAFDESSLENTLNSYMDRNELSFKHIAQPIRVAVTGRTRSPGLFETLAILGKDKSLNRIDTALSL</sequence>
<comment type="subunit">
    <text evidence="3 10">Monomer.</text>
</comment>
<evidence type="ECO:0000256" key="8">
    <source>
        <dbReference type="ARBA" id="ARBA00022917"/>
    </source>
</evidence>
<protein>
    <recommendedName>
        <fullName evidence="10">Glutamate--tRNA ligase</fullName>
        <ecNumber evidence="10">6.1.1.17</ecNumber>
    </recommendedName>
    <alternativeName>
        <fullName evidence="10">Glutamyl-tRNA synthetase</fullName>
        <shortName evidence="10">GluRS</shortName>
    </alternativeName>
</protein>
<evidence type="ECO:0000256" key="6">
    <source>
        <dbReference type="ARBA" id="ARBA00022741"/>
    </source>
</evidence>
<evidence type="ECO:0000259" key="12">
    <source>
        <dbReference type="Pfam" id="PF19269"/>
    </source>
</evidence>
<dbReference type="Proteomes" id="UP000434052">
    <property type="component" value="Unassembled WGS sequence"/>
</dbReference>
<name>A0A6P1ZPJ9_9BACT</name>
<feature type="binding site" evidence="10">
    <location>
        <position position="243"/>
    </location>
    <ligand>
        <name>ATP</name>
        <dbReference type="ChEBI" id="CHEBI:30616"/>
    </ligand>
</feature>
<dbReference type="PRINTS" id="PR00987">
    <property type="entry name" value="TRNASYNTHGLU"/>
</dbReference>
<dbReference type="GO" id="GO:0000049">
    <property type="term" value="F:tRNA binding"/>
    <property type="evidence" value="ECO:0007669"/>
    <property type="project" value="InterPro"/>
</dbReference>
<organism evidence="13 14">
    <name type="scientific">Oceanidesulfovibrio marinus</name>
    <dbReference type="NCBI Taxonomy" id="370038"/>
    <lineage>
        <taxon>Bacteria</taxon>
        <taxon>Pseudomonadati</taxon>
        <taxon>Thermodesulfobacteriota</taxon>
        <taxon>Desulfovibrionia</taxon>
        <taxon>Desulfovibrionales</taxon>
        <taxon>Desulfovibrionaceae</taxon>
        <taxon>Oceanidesulfovibrio</taxon>
    </lineage>
</organism>
<dbReference type="EMBL" id="QMIF01000001">
    <property type="protein sequence ID" value="TVM36448.1"/>
    <property type="molecule type" value="Genomic_DNA"/>
</dbReference>
<dbReference type="EC" id="6.1.1.17" evidence="10"/>
<comment type="catalytic activity">
    <reaction evidence="10">
        <text>tRNA(Glu) + L-glutamate + ATP = L-glutamyl-tRNA(Glu) + AMP + diphosphate</text>
        <dbReference type="Rhea" id="RHEA:23540"/>
        <dbReference type="Rhea" id="RHEA-COMP:9663"/>
        <dbReference type="Rhea" id="RHEA-COMP:9680"/>
        <dbReference type="ChEBI" id="CHEBI:29985"/>
        <dbReference type="ChEBI" id="CHEBI:30616"/>
        <dbReference type="ChEBI" id="CHEBI:33019"/>
        <dbReference type="ChEBI" id="CHEBI:78442"/>
        <dbReference type="ChEBI" id="CHEBI:78520"/>
        <dbReference type="ChEBI" id="CHEBI:456215"/>
        <dbReference type="EC" id="6.1.1.17"/>
    </reaction>
</comment>
<comment type="function">
    <text evidence="10">Catalyzes the attachment of glutamate to tRNA(Glu) in a two-step reaction: glutamate is first activated by ATP to form Glu-AMP and then transferred to the acceptor end of tRNA(Glu).</text>
</comment>
<dbReference type="SUPFAM" id="SSF48163">
    <property type="entry name" value="An anticodon-binding domain of class I aminoacyl-tRNA synthetases"/>
    <property type="match status" value="1"/>
</dbReference>
<dbReference type="InterPro" id="IPR033910">
    <property type="entry name" value="GluRS_core"/>
</dbReference>
<keyword evidence="5 10" id="KW-0436">Ligase</keyword>
<dbReference type="GO" id="GO:0005829">
    <property type="term" value="C:cytosol"/>
    <property type="evidence" value="ECO:0007669"/>
    <property type="project" value="TreeGrafter"/>
</dbReference>
<comment type="similarity">
    <text evidence="2 10">Belongs to the class-I aminoacyl-tRNA synthetase family. Glutamate--tRNA ligase type 1 subfamily.</text>
</comment>
<dbReference type="Gene3D" id="1.10.10.350">
    <property type="match status" value="1"/>
</dbReference>
<comment type="subcellular location">
    <subcellularLocation>
        <location evidence="1 10">Cytoplasm</location>
    </subcellularLocation>
</comment>
<evidence type="ECO:0000256" key="1">
    <source>
        <dbReference type="ARBA" id="ARBA00004496"/>
    </source>
</evidence>
<dbReference type="RefSeq" id="WP_144233486.1">
    <property type="nucleotide sequence ID" value="NZ_QMIF01000001.1"/>
</dbReference>
<gene>
    <name evidence="10" type="primary">gltX</name>
    <name evidence="13" type="ORF">DQK91_00550</name>
</gene>
<dbReference type="NCBIfam" id="TIGR00464">
    <property type="entry name" value="gltX_bact"/>
    <property type="match status" value="1"/>
</dbReference>
<dbReference type="PANTHER" id="PTHR43311:SF2">
    <property type="entry name" value="GLUTAMATE--TRNA LIGASE, MITOCHONDRIAL-RELATED"/>
    <property type="match status" value="1"/>
</dbReference>
<dbReference type="InterPro" id="IPR045462">
    <property type="entry name" value="aa-tRNA-synth_I_cd-bd"/>
</dbReference>
<keyword evidence="6 10" id="KW-0547">Nucleotide-binding</keyword>
<feature type="domain" description="Aminoacyl-tRNA synthetase class I anticodon-binding" evidence="12">
    <location>
        <begin position="322"/>
        <end position="466"/>
    </location>
</feature>
<dbReference type="HAMAP" id="MF_00022">
    <property type="entry name" value="Glu_tRNA_synth_type1"/>
    <property type="match status" value="1"/>
</dbReference>
<feature type="short sequence motif" description="'KMSKS' region" evidence="10">
    <location>
        <begin position="240"/>
        <end position="244"/>
    </location>
</feature>
<evidence type="ECO:0000256" key="5">
    <source>
        <dbReference type="ARBA" id="ARBA00022598"/>
    </source>
</evidence>
<dbReference type="GO" id="GO:0006424">
    <property type="term" value="P:glutamyl-tRNA aminoacylation"/>
    <property type="evidence" value="ECO:0007669"/>
    <property type="project" value="UniProtKB-UniRule"/>
</dbReference>
<evidence type="ECO:0000256" key="10">
    <source>
        <dbReference type="HAMAP-Rule" id="MF_00022"/>
    </source>
</evidence>
<dbReference type="SUPFAM" id="SSF52374">
    <property type="entry name" value="Nucleotidylyl transferase"/>
    <property type="match status" value="1"/>
</dbReference>
<evidence type="ECO:0000256" key="2">
    <source>
        <dbReference type="ARBA" id="ARBA00007894"/>
    </source>
</evidence>
<dbReference type="InterPro" id="IPR008925">
    <property type="entry name" value="aa_tRNA-synth_I_cd-bd_sf"/>
</dbReference>
<evidence type="ECO:0000259" key="11">
    <source>
        <dbReference type="Pfam" id="PF00749"/>
    </source>
</evidence>
<keyword evidence="9 10" id="KW-0030">Aminoacyl-tRNA synthetase</keyword>
<dbReference type="InterPro" id="IPR049940">
    <property type="entry name" value="GluQ/Sye"/>
</dbReference>
<accession>A0A6P1ZPJ9</accession>
<dbReference type="GO" id="GO:0005524">
    <property type="term" value="F:ATP binding"/>
    <property type="evidence" value="ECO:0007669"/>
    <property type="project" value="UniProtKB-UniRule"/>
</dbReference>
<dbReference type="PANTHER" id="PTHR43311">
    <property type="entry name" value="GLUTAMATE--TRNA LIGASE"/>
    <property type="match status" value="1"/>
</dbReference>
<keyword evidence="4 10" id="KW-0963">Cytoplasm</keyword>
<dbReference type="PROSITE" id="PS00178">
    <property type="entry name" value="AA_TRNA_LIGASE_I"/>
    <property type="match status" value="1"/>
</dbReference>
<keyword evidence="8 10" id="KW-0648">Protein biosynthesis</keyword>
<dbReference type="GO" id="GO:0008270">
    <property type="term" value="F:zinc ion binding"/>
    <property type="evidence" value="ECO:0007669"/>
    <property type="project" value="InterPro"/>
</dbReference>
<evidence type="ECO:0000313" key="14">
    <source>
        <dbReference type="Proteomes" id="UP000434052"/>
    </source>
</evidence>
<dbReference type="GO" id="GO:0004818">
    <property type="term" value="F:glutamate-tRNA ligase activity"/>
    <property type="evidence" value="ECO:0007669"/>
    <property type="project" value="UniProtKB-UniRule"/>
</dbReference>
<dbReference type="Pfam" id="PF00749">
    <property type="entry name" value="tRNA-synt_1c"/>
    <property type="match status" value="1"/>
</dbReference>
<dbReference type="AlphaFoldDB" id="A0A6P1ZPJ9"/>
<reference evidence="13 14" key="1">
    <citation type="submission" date="2018-06" db="EMBL/GenBank/DDBJ databases">
        <title>Complete genome of Desulfovibrio marinus P48SEP.</title>
        <authorList>
            <person name="Crispim J.S."/>
            <person name="Vidigal P.M.P."/>
            <person name="Silva L.C.F."/>
            <person name="Araujo L.C."/>
            <person name="Laguardia C.N."/>
            <person name="Dias R.S."/>
            <person name="Sousa M.P."/>
            <person name="Paula S.O."/>
            <person name="Silva C."/>
        </authorList>
    </citation>
    <scope>NUCLEOTIDE SEQUENCE [LARGE SCALE GENOMIC DNA]</scope>
    <source>
        <strain evidence="13 14">P48SEP</strain>
    </source>
</reference>
<evidence type="ECO:0000256" key="4">
    <source>
        <dbReference type="ARBA" id="ARBA00022490"/>
    </source>
</evidence>
<keyword evidence="7 10" id="KW-0067">ATP-binding</keyword>
<comment type="caution">
    <text evidence="10">Lacks conserved residue(s) required for the propagation of feature annotation.</text>
</comment>
<proteinExistence type="inferred from homology"/>
<evidence type="ECO:0000256" key="9">
    <source>
        <dbReference type="ARBA" id="ARBA00023146"/>
    </source>
</evidence>
<dbReference type="Gene3D" id="3.40.50.620">
    <property type="entry name" value="HUPs"/>
    <property type="match status" value="1"/>
</dbReference>
<evidence type="ECO:0000256" key="3">
    <source>
        <dbReference type="ARBA" id="ARBA00011245"/>
    </source>
</evidence>
<dbReference type="Pfam" id="PF19269">
    <property type="entry name" value="Anticodon_2"/>
    <property type="match status" value="1"/>
</dbReference>
<dbReference type="InterPro" id="IPR020058">
    <property type="entry name" value="Glu/Gln-tRNA-synth_Ib_cat-dom"/>
</dbReference>
<feature type="domain" description="Glutamyl/glutaminyl-tRNA synthetase class Ib catalytic" evidence="11">
    <location>
        <begin position="8"/>
        <end position="308"/>
    </location>
</feature>
<dbReference type="CDD" id="cd00808">
    <property type="entry name" value="GluRS_core"/>
    <property type="match status" value="1"/>
</dbReference>
<evidence type="ECO:0000313" key="13">
    <source>
        <dbReference type="EMBL" id="TVM36448.1"/>
    </source>
</evidence>
<comment type="caution">
    <text evidence="13">The sequence shown here is derived from an EMBL/GenBank/DDBJ whole genome shotgun (WGS) entry which is preliminary data.</text>
</comment>
<dbReference type="InterPro" id="IPR014729">
    <property type="entry name" value="Rossmann-like_a/b/a_fold"/>
</dbReference>
<evidence type="ECO:0000256" key="7">
    <source>
        <dbReference type="ARBA" id="ARBA00022840"/>
    </source>
</evidence>
<dbReference type="InterPro" id="IPR004527">
    <property type="entry name" value="Glu-tRNA-ligase_bac/mito"/>
</dbReference>
<dbReference type="InterPro" id="IPR000924">
    <property type="entry name" value="Glu/Gln-tRNA-synth"/>
</dbReference>
<dbReference type="OrthoDB" id="9807503at2"/>
<dbReference type="InterPro" id="IPR001412">
    <property type="entry name" value="aa-tRNA-synth_I_CS"/>
</dbReference>
<dbReference type="InterPro" id="IPR020751">
    <property type="entry name" value="aa-tRNA-synth_I_codon-bd_sub2"/>
</dbReference>
<dbReference type="FunFam" id="3.40.50.620:FF:000007">
    <property type="entry name" value="Glutamate--tRNA ligase"/>
    <property type="match status" value="1"/>
</dbReference>